<sequence length="564" mass="63850">MDPFDQGSAFCHLRSFSSLPSPSEARTITEIIKTIQHDEKLLQNYSSIVSSLRRIPPELWSRIFLLVYDASPHTFQDIFRSMHPNLQLTSICPFFRAVALETPQLWSTLIIDLHYIALHDSYLEQTVYLLSLFLERSGTYPLYIRLTSKSSKLSYKTTQVSTYERTVQSILSLLFTHGSHWADVRITVENRYITESLLSRIRGNLPMLHSLDLTVPESSGTINRWTLSTDAFLSTPSLWSLTLPQCPSSLKDQFPLGQITQLTIARFCPYDSHFYNEILPRMSSLTALVLGYRYTFADGSVRPGLCSPQLVSLTIYIDEYNNNSTKYLFPPVSLPRLKELKILSRRHCGFSYKLPLYPCARWDQEEFLGFWRRSSLAEGEVYLGSSLCEGEGLEFRLTRLELANIMLRPGPEGELDMIGLLRVLPSLQYVKLLCGVASGKKKCVGTKTFFEYLLYDPLSYQEDGVMVPGLKELEVALDSEMGIGVVEDGDGVVFANTTATAEGERGGGEEVVGAGEEVLMQFIRKRNTTLERLELFAREIVFSDPFWEFLSGINANGERVVVNS</sequence>
<reference evidence="1 2" key="1">
    <citation type="submission" date="2024-01" db="EMBL/GenBank/DDBJ databases">
        <title>A draft genome for the cacao thread blight pathogen Marasmiellus scandens.</title>
        <authorList>
            <person name="Baruah I.K."/>
            <person name="Leung J."/>
            <person name="Bukari Y."/>
            <person name="Amoako-Attah I."/>
            <person name="Meinhardt L.W."/>
            <person name="Bailey B.A."/>
            <person name="Cohen S.P."/>
        </authorList>
    </citation>
    <scope>NUCLEOTIDE SEQUENCE [LARGE SCALE GENOMIC DNA]</scope>
    <source>
        <strain evidence="1 2">GH-19</strain>
    </source>
</reference>
<evidence type="ECO:0008006" key="3">
    <source>
        <dbReference type="Google" id="ProtNLM"/>
    </source>
</evidence>
<protein>
    <recommendedName>
        <fullName evidence="3">F-box domain-containing protein</fullName>
    </recommendedName>
</protein>
<organism evidence="1 2">
    <name type="scientific">Marasmiellus scandens</name>
    <dbReference type="NCBI Taxonomy" id="2682957"/>
    <lineage>
        <taxon>Eukaryota</taxon>
        <taxon>Fungi</taxon>
        <taxon>Dikarya</taxon>
        <taxon>Basidiomycota</taxon>
        <taxon>Agaricomycotina</taxon>
        <taxon>Agaricomycetes</taxon>
        <taxon>Agaricomycetidae</taxon>
        <taxon>Agaricales</taxon>
        <taxon>Marasmiineae</taxon>
        <taxon>Omphalotaceae</taxon>
        <taxon>Marasmiellus</taxon>
    </lineage>
</organism>
<dbReference type="EMBL" id="JBANRG010000002">
    <property type="protein sequence ID" value="KAK7471256.1"/>
    <property type="molecule type" value="Genomic_DNA"/>
</dbReference>
<comment type="caution">
    <text evidence="1">The sequence shown here is derived from an EMBL/GenBank/DDBJ whole genome shotgun (WGS) entry which is preliminary data.</text>
</comment>
<gene>
    <name evidence="1" type="ORF">VKT23_002664</name>
</gene>
<evidence type="ECO:0000313" key="1">
    <source>
        <dbReference type="EMBL" id="KAK7471256.1"/>
    </source>
</evidence>
<evidence type="ECO:0000313" key="2">
    <source>
        <dbReference type="Proteomes" id="UP001498398"/>
    </source>
</evidence>
<accession>A0ABR1K8Q0</accession>
<proteinExistence type="predicted"/>
<name>A0ABR1K8Q0_9AGAR</name>
<dbReference type="Proteomes" id="UP001498398">
    <property type="component" value="Unassembled WGS sequence"/>
</dbReference>
<keyword evidence="2" id="KW-1185">Reference proteome</keyword>